<accession>A0A1V6X5X0</accession>
<dbReference type="PANTHER" id="PTHR15549">
    <property type="entry name" value="PAIRED IMMUNOGLOBULIN-LIKE TYPE 2 RECEPTOR"/>
    <property type="match status" value="1"/>
</dbReference>
<evidence type="ECO:0000256" key="2">
    <source>
        <dbReference type="ARBA" id="ARBA00022692"/>
    </source>
</evidence>
<dbReference type="GO" id="GO:0071944">
    <property type="term" value="C:cell periphery"/>
    <property type="evidence" value="ECO:0007669"/>
    <property type="project" value="UniProtKB-ARBA"/>
</dbReference>
<sequence>MSQASAAVLAALSADDPVETGAVPTTAYNSEMDITSTTTQGTTVVFVTSTQTATTSNRTAIESSIATRSPTLATSGSTSDTSNISATSSVGPKTTRPGGLSAGSSAGIGIGVALGVLLLAFVVFFLYRRRRKHREIARGDDNDRPVLPELGTNGQKHELSAEESRRAELGVDEQKHNSTNVQELE</sequence>
<gene>
    <name evidence="7" type="ORF">PENNAL_c0115G05038</name>
</gene>
<dbReference type="PANTHER" id="PTHR15549:SF6">
    <property type="entry name" value="MID2 DOMAIN-CONTAINING PROTEIN"/>
    <property type="match status" value="1"/>
</dbReference>
<feature type="region of interest" description="Disordered" evidence="5">
    <location>
        <begin position="139"/>
        <end position="185"/>
    </location>
</feature>
<comment type="caution">
    <text evidence="7">The sequence shown here is derived from an EMBL/GenBank/DDBJ whole genome shotgun (WGS) entry which is preliminary data.</text>
</comment>
<evidence type="ECO:0000256" key="4">
    <source>
        <dbReference type="ARBA" id="ARBA00023136"/>
    </source>
</evidence>
<proteinExistence type="predicted"/>
<dbReference type="EMBL" id="MOOB01000115">
    <property type="protein sequence ID" value="OQE70542.1"/>
    <property type="molecule type" value="Genomic_DNA"/>
</dbReference>
<keyword evidence="4 6" id="KW-0472">Membrane</keyword>
<evidence type="ECO:0008006" key="9">
    <source>
        <dbReference type="Google" id="ProtNLM"/>
    </source>
</evidence>
<evidence type="ECO:0000313" key="8">
    <source>
        <dbReference type="Proteomes" id="UP000191691"/>
    </source>
</evidence>
<feature type="compositionally biased region" description="Basic and acidic residues" evidence="5">
    <location>
        <begin position="155"/>
        <end position="176"/>
    </location>
</feature>
<dbReference type="GO" id="GO:0016020">
    <property type="term" value="C:membrane"/>
    <property type="evidence" value="ECO:0007669"/>
    <property type="project" value="UniProtKB-SubCell"/>
</dbReference>
<evidence type="ECO:0000313" key="7">
    <source>
        <dbReference type="EMBL" id="OQE70542.1"/>
    </source>
</evidence>
<protein>
    <recommendedName>
        <fullName evidence="9">Mid2 domain-containing protein</fullName>
    </recommendedName>
</protein>
<dbReference type="InterPro" id="IPR051694">
    <property type="entry name" value="Immunoregulatory_rcpt-like"/>
</dbReference>
<evidence type="ECO:0000256" key="5">
    <source>
        <dbReference type="SAM" id="MobiDB-lite"/>
    </source>
</evidence>
<dbReference type="OMA" id="DGRTHAH"/>
<feature type="region of interest" description="Disordered" evidence="5">
    <location>
        <begin position="58"/>
        <end position="99"/>
    </location>
</feature>
<comment type="subcellular location">
    <subcellularLocation>
        <location evidence="1">Membrane</location>
        <topology evidence="1">Single-pass membrane protein</topology>
    </subcellularLocation>
</comment>
<evidence type="ECO:0000256" key="1">
    <source>
        <dbReference type="ARBA" id="ARBA00004167"/>
    </source>
</evidence>
<name>A0A1V6X5X0_PENNA</name>
<organism evidence="7 8">
    <name type="scientific">Penicillium nalgiovense</name>
    <dbReference type="NCBI Taxonomy" id="60175"/>
    <lineage>
        <taxon>Eukaryota</taxon>
        <taxon>Fungi</taxon>
        <taxon>Dikarya</taxon>
        <taxon>Ascomycota</taxon>
        <taxon>Pezizomycotina</taxon>
        <taxon>Eurotiomycetes</taxon>
        <taxon>Eurotiomycetidae</taxon>
        <taxon>Eurotiales</taxon>
        <taxon>Aspergillaceae</taxon>
        <taxon>Penicillium</taxon>
    </lineage>
</organism>
<feature type="transmembrane region" description="Helical" evidence="6">
    <location>
        <begin position="106"/>
        <end position="127"/>
    </location>
</feature>
<dbReference type="AlphaFoldDB" id="A0A1V6X5X0"/>
<dbReference type="CDD" id="cd12087">
    <property type="entry name" value="TM_EGFR-like"/>
    <property type="match status" value="1"/>
</dbReference>
<feature type="compositionally biased region" description="Polar residues" evidence="5">
    <location>
        <begin position="58"/>
        <end position="92"/>
    </location>
</feature>
<keyword evidence="2 6" id="KW-0812">Transmembrane</keyword>
<keyword evidence="8" id="KW-1185">Reference proteome</keyword>
<dbReference type="STRING" id="60175.A0A1V6X5X0"/>
<reference evidence="8" key="1">
    <citation type="journal article" date="2017" name="Nat. Microbiol.">
        <title>Global analysis of biosynthetic gene clusters reveals vast potential of secondary metabolite production in Penicillium species.</title>
        <authorList>
            <person name="Nielsen J.C."/>
            <person name="Grijseels S."/>
            <person name="Prigent S."/>
            <person name="Ji B."/>
            <person name="Dainat J."/>
            <person name="Nielsen K.F."/>
            <person name="Frisvad J.C."/>
            <person name="Workman M."/>
            <person name="Nielsen J."/>
        </authorList>
    </citation>
    <scope>NUCLEOTIDE SEQUENCE [LARGE SCALE GENOMIC DNA]</scope>
    <source>
        <strain evidence="8">IBT 13039</strain>
    </source>
</reference>
<dbReference type="Proteomes" id="UP000191691">
    <property type="component" value="Unassembled WGS sequence"/>
</dbReference>
<evidence type="ECO:0000256" key="6">
    <source>
        <dbReference type="SAM" id="Phobius"/>
    </source>
</evidence>
<keyword evidence="3 6" id="KW-1133">Transmembrane helix</keyword>
<evidence type="ECO:0000256" key="3">
    <source>
        <dbReference type="ARBA" id="ARBA00022989"/>
    </source>
</evidence>